<dbReference type="Gene3D" id="3.40.50.1000">
    <property type="entry name" value="HAD superfamily/HAD-like"/>
    <property type="match status" value="1"/>
</dbReference>
<name>A0ABV5ZA07_9GAMM</name>
<dbReference type="Proteomes" id="UP001589628">
    <property type="component" value="Unassembled WGS sequence"/>
</dbReference>
<gene>
    <name evidence="1" type="ORF">ACFFLH_01370</name>
</gene>
<comment type="caution">
    <text evidence="1">The sequence shown here is derived from an EMBL/GenBank/DDBJ whole genome shotgun (WGS) entry which is preliminary data.</text>
</comment>
<dbReference type="RefSeq" id="WP_027313321.1">
    <property type="nucleotide sequence ID" value="NZ_JBHLZN010000001.1"/>
</dbReference>
<dbReference type="InterPro" id="IPR036412">
    <property type="entry name" value="HAD-like_sf"/>
</dbReference>
<evidence type="ECO:0000313" key="1">
    <source>
        <dbReference type="EMBL" id="MFB9885061.1"/>
    </source>
</evidence>
<accession>A0ABV5ZA07</accession>
<sequence length="186" mass="21704">MSALVVLDIDDVLTQTRERVYHAMLATTGIDIHWQHWDEYDLRPRYRLSHEELMDAFNQHDLINEVHLEEGAREFIASCKEAGYRVATLTARGWHPQAEAHTWAYFERHQLAIDELHVCTPSECKSDWIKRLGPVHLYVDDHLNHILNVQEKTANVTHLALMDRPWNQGAHGVRRVFSLHDCLSLL</sequence>
<reference evidence="1 2" key="1">
    <citation type="submission" date="2024-09" db="EMBL/GenBank/DDBJ databases">
        <authorList>
            <person name="Sun Q."/>
            <person name="Mori K."/>
        </authorList>
    </citation>
    <scope>NUCLEOTIDE SEQUENCE [LARGE SCALE GENOMIC DNA]</scope>
    <source>
        <strain evidence="1 2">ATCC 51285</strain>
    </source>
</reference>
<dbReference type="EMBL" id="JBHLZN010000001">
    <property type="protein sequence ID" value="MFB9885061.1"/>
    <property type="molecule type" value="Genomic_DNA"/>
</dbReference>
<protein>
    <submittedName>
        <fullName evidence="1">DUF2608 domain-containing protein</fullName>
    </submittedName>
</protein>
<evidence type="ECO:0000313" key="2">
    <source>
        <dbReference type="Proteomes" id="UP001589628"/>
    </source>
</evidence>
<proteinExistence type="predicted"/>
<keyword evidence="2" id="KW-1185">Reference proteome</keyword>
<dbReference type="InterPro" id="IPR023214">
    <property type="entry name" value="HAD_sf"/>
</dbReference>
<organism evidence="1 2">
    <name type="scientific">Balneatrix alpica</name>
    <dbReference type="NCBI Taxonomy" id="75684"/>
    <lineage>
        <taxon>Bacteria</taxon>
        <taxon>Pseudomonadati</taxon>
        <taxon>Pseudomonadota</taxon>
        <taxon>Gammaproteobacteria</taxon>
        <taxon>Oceanospirillales</taxon>
        <taxon>Balneatrichaceae</taxon>
        <taxon>Balneatrix</taxon>
    </lineage>
</organism>
<dbReference type="SUPFAM" id="SSF56784">
    <property type="entry name" value="HAD-like"/>
    <property type="match status" value="1"/>
</dbReference>